<keyword evidence="1" id="KW-0472">Membrane</keyword>
<dbReference type="HOGENOM" id="CLU_131675_0_0_1"/>
<dbReference type="PANTHER" id="PTHR35329">
    <property type="entry name" value="CHITIN SYNTHASE EXPORT CHAPERONE"/>
    <property type="match status" value="1"/>
</dbReference>
<dbReference type="OrthoDB" id="5582162at2759"/>
<dbReference type="STRING" id="747676.F4S1C6"/>
<evidence type="ECO:0000313" key="2">
    <source>
        <dbReference type="EMBL" id="EGG01583.1"/>
    </source>
</evidence>
<evidence type="ECO:0000256" key="1">
    <source>
        <dbReference type="SAM" id="Phobius"/>
    </source>
</evidence>
<dbReference type="GO" id="GO:0051082">
    <property type="term" value="F:unfolded protein binding"/>
    <property type="evidence" value="ECO:0007669"/>
    <property type="project" value="TreeGrafter"/>
</dbReference>
<dbReference type="InParanoid" id="F4S1C6"/>
<sequence>VLVWLGLLGFQLVEDGTLASLAILTLCGGFLTIGSAYIFLDTAFGISHYFLSKPASHLYSPWTFSLIILWPIIACTLYVILTTMVITYRLGERRPMIHVISAVFTLILAEAARFGLSHAICRRSSGSVDSSFIATFLETAALGWLVGGWVAITEADWDDFEAWE</sequence>
<dbReference type="GO" id="GO:0006457">
    <property type="term" value="P:protein folding"/>
    <property type="evidence" value="ECO:0007669"/>
    <property type="project" value="TreeGrafter"/>
</dbReference>
<dbReference type="AlphaFoldDB" id="F4S1C6"/>
<dbReference type="Pfam" id="PF12271">
    <property type="entry name" value="Chs7"/>
    <property type="match status" value="1"/>
</dbReference>
<keyword evidence="1" id="KW-1133">Transmembrane helix</keyword>
<feature type="transmembrane region" description="Helical" evidence="1">
    <location>
        <begin position="61"/>
        <end position="90"/>
    </location>
</feature>
<dbReference type="EMBL" id="GL883137">
    <property type="protein sequence ID" value="EGG01583.1"/>
    <property type="molecule type" value="Genomic_DNA"/>
</dbReference>
<reference evidence="3" key="1">
    <citation type="journal article" date="2011" name="Proc. Natl. Acad. Sci. U.S.A.">
        <title>Obligate biotrophy features unraveled by the genomic analysis of rust fungi.</title>
        <authorList>
            <person name="Duplessis S."/>
            <person name="Cuomo C.A."/>
            <person name="Lin Y.-C."/>
            <person name="Aerts A."/>
            <person name="Tisserant E."/>
            <person name="Veneault-Fourrey C."/>
            <person name="Joly D.L."/>
            <person name="Hacquard S."/>
            <person name="Amselem J."/>
            <person name="Cantarel B.L."/>
            <person name="Chiu R."/>
            <person name="Coutinho P.M."/>
            <person name="Feau N."/>
            <person name="Field M."/>
            <person name="Frey P."/>
            <person name="Gelhaye E."/>
            <person name="Goldberg J."/>
            <person name="Grabherr M.G."/>
            <person name="Kodira C.D."/>
            <person name="Kohler A."/>
            <person name="Kuees U."/>
            <person name="Lindquist E.A."/>
            <person name="Lucas S.M."/>
            <person name="Mago R."/>
            <person name="Mauceli E."/>
            <person name="Morin E."/>
            <person name="Murat C."/>
            <person name="Pangilinan J.L."/>
            <person name="Park R."/>
            <person name="Pearson M."/>
            <person name="Quesneville H."/>
            <person name="Rouhier N."/>
            <person name="Sakthikumar S."/>
            <person name="Salamov A.A."/>
            <person name="Schmutz J."/>
            <person name="Selles B."/>
            <person name="Shapiro H."/>
            <person name="Tanguay P."/>
            <person name="Tuskan G.A."/>
            <person name="Henrissat B."/>
            <person name="Van de Peer Y."/>
            <person name="Rouze P."/>
            <person name="Ellis J.G."/>
            <person name="Dodds P.N."/>
            <person name="Schein J.E."/>
            <person name="Zhong S."/>
            <person name="Hamelin R.C."/>
            <person name="Grigoriev I.V."/>
            <person name="Szabo L.J."/>
            <person name="Martin F."/>
        </authorList>
    </citation>
    <scope>NUCLEOTIDE SEQUENCE [LARGE SCALE GENOMIC DNA]</scope>
    <source>
        <strain evidence="3">98AG31 / pathotype 3-4-7</strain>
    </source>
</reference>
<feature type="transmembrane region" description="Helical" evidence="1">
    <location>
        <begin position="128"/>
        <end position="152"/>
    </location>
</feature>
<dbReference type="InterPro" id="IPR022057">
    <property type="entry name" value="Chs7"/>
</dbReference>
<dbReference type="GeneID" id="18927775"/>
<dbReference type="PANTHER" id="PTHR35329:SF1">
    <property type="entry name" value="CHITIN SYNTHASE EXPORT CHAPERONE"/>
    <property type="match status" value="1"/>
</dbReference>
<dbReference type="RefSeq" id="XP_007415174.1">
    <property type="nucleotide sequence ID" value="XM_007415112.1"/>
</dbReference>
<protein>
    <submittedName>
        <fullName evidence="2">Uncharacterized protein</fullName>
    </submittedName>
</protein>
<name>F4S1C6_MELLP</name>
<proteinExistence type="predicted"/>
<evidence type="ECO:0000313" key="3">
    <source>
        <dbReference type="Proteomes" id="UP000001072"/>
    </source>
</evidence>
<dbReference type="VEuPathDB" id="FungiDB:MELLADRAFT_39059"/>
<keyword evidence="1" id="KW-0812">Transmembrane</keyword>
<organism evidence="3">
    <name type="scientific">Melampsora larici-populina (strain 98AG31 / pathotype 3-4-7)</name>
    <name type="common">Poplar leaf rust fungus</name>
    <dbReference type="NCBI Taxonomy" id="747676"/>
    <lineage>
        <taxon>Eukaryota</taxon>
        <taxon>Fungi</taxon>
        <taxon>Dikarya</taxon>
        <taxon>Basidiomycota</taxon>
        <taxon>Pucciniomycotina</taxon>
        <taxon>Pucciniomycetes</taxon>
        <taxon>Pucciniales</taxon>
        <taxon>Melampsoraceae</taxon>
        <taxon>Melampsora</taxon>
    </lineage>
</organism>
<dbReference type="Proteomes" id="UP000001072">
    <property type="component" value="Unassembled WGS sequence"/>
</dbReference>
<keyword evidence="3" id="KW-1185">Reference proteome</keyword>
<gene>
    <name evidence="2" type="ORF">MELLADRAFT_39059</name>
</gene>
<dbReference type="GO" id="GO:0005789">
    <property type="term" value="C:endoplasmic reticulum membrane"/>
    <property type="evidence" value="ECO:0007669"/>
    <property type="project" value="TreeGrafter"/>
</dbReference>
<feature type="transmembrane region" description="Helical" evidence="1">
    <location>
        <begin position="20"/>
        <end position="40"/>
    </location>
</feature>
<dbReference type="KEGG" id="mlr:MELLADRAFT_39059"/>
<feature type="non-terminal residue" evidence="2">
    <location>
        <position position="1"/>
    </location>
</feature>
<accession>F4S1C6</accession>
<feature type="transmembrane region" description="Helical" evidence="1">
    <location>
        <begin position="96"/>
        <end position="116"/>
    </location>
</feature>